<dbReference type="EMBL" id="BFAZ01000002">
    <property type="protein sequence ID" value="GBF40863.1"/>
    <property type="molecule type" value="Genomic_DNA"/>
</dbReference>
<evidence type="ECO:0000313" key="1">
    <source>
        <dbReference type="EMBL" id="GBF40863.1"/>
    </source>
</evidence>
<proteinExistence type="predicted"/>
<accession>A0A2P2D8B2</accession>
<gene>
    <name evidence="1" type="ORF">LPTSP2_01290</name>
</gene>
<protein>
    <submittedName>
        <fullName evidence="1">Tetratricopeptide TPR1 repeat-containing protein</fullName>
    </submittedName>
</protein>
<dbReference type="AlphaFoldDB" id="A0A2P2D8B2"/>
<evidence type="ECO:0000313" key="2">
    <source>
        <dbReference type="Proteomes" id="UP000245206"/>
    </source>
</evidence>
<reference evidence="2" key="1">
    <citation type="journal article" date="2019" name="Microbiol. Immunol.">
        <title>Molecular and phenotypic characterization of Leptospira johnsonii sp. nov., Leptospira ellinghausenii sp. nov. and Leptospira ryugenii sp. nov. isolated from soil and water in Japan.</title>
        <authorList>
            <person name="Masuzawa T."/>
            <person name="Saito M."/>
            <person name="Nakao R."/>
            <person name="Nikaido Y."/>
            <person name="Matsumoto M."/>
            <person name="Ogawa M."/>
            <person name="Yokoyama M."/>
            <person name="Hidaka Y."/>
            <person name="Tomita J."/>
            <person name="Sakakibara K."/>
            <person name="Suzuki K."/>
            <person name="Yasuda S."/>
            <person name="Sato H."/>
            <person name="Yamaguchi M."/>
            <person name="Yoshida S.I."/>
            <person name="Koizumi N."/>
            <person name="Kawamura Y."/>
        </authorList>
    </citation>
    <scope>NUCLEOTIDE SEQUENCE [LARGE SCALE GENOMIC DNA]</scope>
    <source>
        <strain evidence="2">E18</strain>
    </source>
</reference>
<organism evidence="1 2">
    <name type="scientific">Leptospira ellinghausenii</name>
    <dbReference type="NCBI Taxonomy" id="1917822"/>
    <lineage>
        <taxon>Bacteria</taxon>
        <taxon>Pseudomonadati</taxon>
        <taxon>Spirochaetota</taxon>
        <taxon>Spirochaetia</taxon>
        <taxon>Leptospirales</taxon>
        <taxon>Leptospiraceae</taxon>
        <taxon>Leptospira</taxon>
    </lineage>
</organism>
<comment type="caution">
    <text evidence="1">The sequence shown here is derived from an EMBL/GenBank/DDBJ whole genome shotgun (WGS) entry which is preliminary data.</text>
</comment>
<sequence length="43" mass="5314">MYYMGENNDAEASYHFEFDFKSNKYEMLNYKGNRAENMLDLYR</sequence>
<dbReference type="Proteomes" id="UP000245206">
    <property type="component" value="Unassembled WGS sequence"/>
</dbReference>
<keyword evidence="2" id="KW-1185">Reference proteome</keyword>
<name>A0A2P2D8B2_9LEPT</name>